<protein>
    <recommendedName>
        <fullName evidence="7">HAT C-terminal dimerisation domain-containing protein</fullName>
    </recommendedName>
</protein>
<dbReference type="GO" id="GO:0046983">
    <property type="term" value="F:protein dimerization activity"/>
    <property type="evidence" value="ECO:0007669"/>
    <property type="project" value="InterPro"/>
</dbReference>
<feature type="compositionally biased region" description="Low complexity" evidence="6">
    <location>
        <begin position="202"/>
        <end position="212"/>
    </location>
</feature>
<dbReference type="GO" id="GO:0005634">
    <property type="term" value="C:nucleus"/>
    <property type="evidence" value="ECO:0007669"/>
    <property type="project" value="UniProtKB-SubCell"/>
</dbReference>
<evidence type="ECO:0000256" key="2">
    <source>
        <dbReference type="ARBA" id="ARBA00022723"/>
    </source>
</evidence>
<feature type="compositionally biased region" description="Basic residues" evidence="6">
    <location>
        <begin position="124"/>
        <end position="139"/>
    </location>
</feature>
<name>A0AAD2K0E1_9AGAR</name>
<evidence type="ECO:0000256" key="1">
    <source>
        <dbReference type="ARBA" id="ARBA00004123"/>
    </source>
</evidence>
<organism evidence="8 9">
    <name type="scientific">Mycena citricolor</name>
    <dbReference type="NCBI Taxonomy" id="2018698"/>
    <lineage>
        <taxon>Eukaryota</taxon>
        <taxon>Fungi</taxon>
        <taxon>Dikarya</taxon>
        <taxon>Basidiomycota</taxon>
        <taxon>Agaricomycotina</taxon>
        <taxon>Agaricomycetes</taxon>
        <taxon>Agaricomycetidae</taxon>
        <taxon>Agaricales</taxon>
        <taxon>Marasmiineae</taxon>
        <taxon>Mycenaceae</taxon>
        <taxon>Mycena</taxon>
    </lineage>
</organism>
<evidence type="ECO:0000313" key="8">
    <source>
        <dbReference type="EMBL" id="CAK5270384.1"/>
    </source>
</evidence>
<sequence>MRPMTVFVLGANQKSVPIFVYPTDTADMILQNLAKRQFIPDDYRSTYSLYITGRLRRISGYATMLELGAHALTHFDLRVRVPGGSDSALLSPSPAPQKAKGKNMGAIIDAEQQGSDGEGSEHPPKRRKLQRRGKLRKYKGANGADEEDEEDEDFEEGTDDGSEDEVEVVPTEELAALLPAKSEALRKRNPGKQRNKTPTPVPSSTPASVPTSNQPQSPKSPRKPKKEKVFKNKTGDTVPAGDQAWRCYHGTRKTLVITKAMKGTTNGLVSNLKTASGPMFKLYNLLADRKKADPAFRPSEEEIEVAGGKRVFESDADTNTFLAKIFEGQEVTISHAFERQKAAKAEPWDQNHFVTLLARWVAACDQPFEEVSRPEFRELLQYVYRGNGDLKIPDRKGVRTKIMDMEKELKRKLKKMFSETLIDFRELIGAHSGDNMADAVWETLSEYGLCDRIMAFVMDNATNNNTMMDALEAKCRAQNIVFSAEHARLRCMPHTVHLAALKLLEAIGAVEKDSRKSKKAATTRRENYQEDVVRAAADADEDDDNEEAVMQDADEDWEDEKTFCEGLKSSQSEDAAEEGPSAKAILTAVQRLRRIVRAVCSSPQRRKSWNKEVQVSLDDVEEMLTESASDRTKLMLILDVKTRWSSTHQMLKRALRFKTAVNNFVSRHRELHVYTLTDDDWAAIKLVCEWLELFREATTEMSTTKSPMISTVHSVFRGLQFDIKSHIADLPDDTISEIKQALVNSHMKLSEYFSKFDVSPYYMWAALLDPHISYQSLCEDYADDISLTLDLETAKTKLHAHYNEHYATAAKDSTPGSMEPDPLVAGSSKQPKRKLTDRYNRKPRDLTGTDELTEYFKLDPAKNDFDTCDPIAWWVKHRDDFPKLSKLALDILSIPGSAVAVERIFSGGRDTISLRRSRLEAGTIRALMLVKNRLKMAREDIKLALGE</sequence>
<dbReference type="InterPro" id="IPR052035">
    <property type="entry name" value="ZnF_BED_domain_contain"/>
</dbReference>
<dbReference type="InterPro" id="IPR012337">
    <property type="entry name" value="RNaseH-like_sf"/>
</dbReference>
<dbReference type="GO" id="GO:0008270">
    <property type="term" value="F:zinc ion binding"/>
    <property type="evidence" value="ECO:0007669"/>
    <property type="project" value="UniProtKB-KW"/>
</dbReference>
<dbReference type="PANTHER" id="PTHR46481:SF10">
    <property type="entry name" value="ZINC FINGER BED DOMAIN-CONTAINING PROTEIN 39"/>
    <property type="match status" value="1"/>
</dbReference>
<evidence type="ECO:0000256" key="5">
    <source>
        <dbReference type="ARBA" id="ARBA00023242"/>
    </source>
</evidence>
<feature type="domain" description="HAT C-terminal dimerisation" evidence="7">
    <location>
        <begin position="851"/>
        <end position="933"/>
    </location>
</feature>
<reference evidence="8" key="1">
    <citation type="submission" date="2023-11" db="EMBL/GenBank/DDBJ databases">
        <authorList>
            <person name="De Vega J J."/>
            <person name="De Vega J J."/>
        </authorList>
    </citation>
    <scope>NUCLEOTIDE SEQUENCE</scope>
</reference>
<feature type="region of interest" description="Disordered" evidence="6">
    <location>
        <begin position="514"/>
        <end position="550"/>
    </location>
</feature>
<feature type="compositionally biased region" description="Basic and acidic residues" evidence="6">
    <location>
        <begin position="523"/>
        <end position="533"/>
    </location>
</feature>
<dbReference type="EMBL" id="CAVNYO010000166">
    <property type="protein sequence ID" value="CAK5270384.1"/>
    <property type="molecule type" value="Genomic_DNA"/>
</dbReference>
<accession>A0AAD2K0E1</accession>
<evidence type="ECO:0000256" key="6">
    <source>
        <dbReference type="SAM" id="MobiDB-lite"/>
    </source>
</evidence>
<comment type="caution">
    <text evidence="8">The sequence shown here is derived from an EMBL/GenBank/DDBJ whole genome shotgun (WGS) entry which is preliminary data.</text>
</comment>
<keyword evidence="5" id="KW-0539">Nucleus</keyword>
<gene>
    <name evidence="8" type="ORF">MYCIT1_LOCUS14756</name>
</gene>
<feature type="region of interest" description="Disordered" evidence="6">
    <location>
        <begin position="112"/>
        <end position="238"/>
    </location>
</feature>
<dbReference type="AlphaFoldDB" id="A0AAD2K0E1"/>
<evidence type="ECO:0000256" key="3">
    <source>
        <dbReference type="ARBA" id="ARBA00022771"/>
    </source>
</evidence>
<feature type="compositionally biased region" description="Basic and acidic residues" evidence="6">
    <location>
        <begin position="834"/>
        <end position="846"/>
    </location>
</feature>
<feature type="compositionally biased region" description="Acidic residues" evidence="6">
    <location>
        <begin position="538"/>
        <end position="550"/>
    </location>
</feature>
<keyword evidence="3" id="KW-0863">Zinc-finger</keyword>
<keyword evidence="9" id="KW-1185">Reference proteome</keyword>
<dbReference type="PANTHER" id="PTHR46481">
    <property type="entry name" value="ZINC FINGER BED DOMAIN-CONTAINING PROTEIN 4"/>
    <property type="match status" value="1"/>
</dbReference>
<keyword evidence="2" id="KW-0479">Metal-binding</keyword>
<comment type="subcellular location">
    <subcellularLocation>
        <location evidence="1">Nucleus</location>
    </subcellularLocation>
</comment>
<evidence type="ECO:0000256" key="4">
    <source>
        <dbReference type="ARBA" id="ARBA00022833"/>
    </source>
</evidence>
<dbReference type="InterPro" id="IPR008906">
    <property type="entry name" value="HATC_C_dom"/>
</dbReference>
<evidence type="ECO:0000259" key="7">
    <source>
        <dbReference type="Pfam" id="PF05699"/>
    </source>
</evidence>
<dbReference type="Proteomes" id="UP001295794">
    <property type="component" value="Unassembled WGS sequence"/>
</dbReference>
<evidence type="ECO:0000313" key="9">
    <source>
        <dbReference type="Proteomes" id="UP001295794"/>
    </source>
</evidence>
<dbReference type="SUPFAM" id="SSF53098">
    <property type="entry name" value="Ribonuclease H-like"/>
    <property type="match status" value="1"/>
</dbReference>
<feature type="compositionally biased region" description="Acidic residues" evidence="6">
    <location>
        <begin position="144"/>
        <end position="167"/>
    </location>
</feature>
<feature type="region of interest" description="Disordered" evidence="6">
    <location>
        <begin position="809"/>
        <end position="846"/>
    </location>
</feature>
<dbReference type="Pfam" id="PF05699">
    <property type="entry name" value="Dimer_Tnp_hAT"/>
    <property type="match status" value="1"/>
</dbReference>
<keyword evidence="4" id="KW-0862">Zinc</keyword>
<proteinExistence type="predicted"/>